<dbReference type="Proteomes" id="UP000245125">
    <property type="component" value="Unassembled WGS sequence"/>
</dbReference>
<dbReference type="EMBL" id="OUUY01000089">
    <property type="protein sequence ID" value="SPQ01104.1"/>
    <property type="molecule type" value="Genomic_DNA"/>
</dbReference>
<proteinExistence type="predicted"/>
<name>A0A2U3QI74_9BACT</name>
<evidence type="ECO:0000313" key="2">
    <source>
        <dbReference type="Proteomes" id="UP000245125"/>
    </source>
</evidence>
<organism evidence="1 2">
    <name type="scientific">Candidatus Sulfobium mesophilum</name>
    <dbReference type="NCBI Taxonomy" id="2016548"/>
    <lineage>
        <taxon>Bacteria</taxon>
        <taxon>Pseudomonadati</taxon>
        <taxon>Nitrospirota</taxon>
        <taxon>Nitrospiria</taxon>
        <taxon>Nitrospirales</taxon>
        <taxon>Nitrospiraceae</taxon>
        <taxon>Candidatus Sulfobium</taxon>
    </lineage>
</organism>
<sequence length="81" mass="8854">MTANGCVMPGNTVNDRKKKLQNVVLHQTGVQEVIIELEGLDFMLDPGIYVVTLAVSPTGSEGKTYYRWVTAITVPEPPPPQ</sequence>
<keyword evidence="2" id="KW-1185">Reference proteome</keyword>
<protein>
    <submittedName>
        <fullName evidence="1">Uncharacterized protein</fullName>
    </submittedName>
</protein>
<accession>A0A2U3QI74</accession>
<evidence type="ECO:0000313" key="1">
    <source>
        <dbReference type="EMBL" id="SPQ01104.1"/>
    </source>
</evidence>
<dbReference type="AlphaFoldDB" id="A0A2U3QI74"/>
<gene>
    <name evidence="1" type="ORF">NBG4_420028</name>
</gene>
<reference evidence="2" key="1">
    <citation type="submission" date="2018-03" db="EMBL/GenBank/DDBJ databases">
        <authorList>
            <person name="Zecchin S."/>
        </authorList>
    </citation>
    <scope>NUCLEOTIDE SEQUENCE [LARGE SCALE GENOMIC DNA]</scope>
</reference>